<dbReference type="PANTHER" id="PTHR34612:SF2">
    <property type="entry name" value="GLYCOSIDE HYDROLASE 131 CATALYTIC N-TERMINAL DOMAIN-CONTAINING PROTEIN"/>
    <property type="match status" value="1"/>
</dbReference>
<dbReference type="EMBL" id="NBII01000004">
    <property type="protein sequence ID" value="PAV19633.1"/>
    <property type="molecule type" value="Genomic_DNA"/>
</dbReference>
<feature type="domain" description="Glycoside hydrolase 131 catalytic N-terminal" evidence="2">
    <location>
        <begin position="313"/>
        <end position="372"/>
    </location>
</feature>
<protein>
    <recommendedName>
        <fullName evidence="2">Glycoside hydrolase 131 catalytic N-terminal domain-containing protein</fullName>
    </recommendedName>
</protein>
<feature type="signal peptide" evidence="1">
    <location>
        <begin position="1"/>
        <end position="19"/>
    </location>
</feature>
<evidence type="ECO:0000256" key="1">
    <source>
        <dbReference type="SAM" id="SignalP"/>
    </source>
</evidence>
<evidence type="ECO:0000313" key="3">
    <source>
        <dbReference type="EMBL" id="PAV19633.1"/>
    </source>
</evidence>
<evidence type="ECO:0000259" key="2">
    <source>
        <dbReference type="Pfam" id="PF18271"/>
    </source>
</evidence>
<reference evidence="3 4" key="1">
    <citation type="journal article" date="2017" name="Mol. Ecol.">
        <title>Comparative and population genomic landscape of Phellinus noxius: A hypervariable fungus causing root rot in trees.</title>
        <authorList>
            <person name="Chung C.L."/>
            <person name="Lee T.J."/>
            <person name="Akiba M."/>
            <person name="Lee H.H."/>
            <person name="Kuo T.H."/>
            <person name="Liu D."/>
            <person name="Ke H.M."/>
            <person name="Yokoi T."/>
            <person name="Roa M.B."/>
            <person name="Lu M.J."/>
            <person name="Chang Y.Y."/>
            <person name="Ann P.J."/>
            <person name="Tsai J.N."/>
            <person name="Chen C.Y."/>
            <person name="Tzean S.S."/>
            <person name="Ota Y."/>
            <person name="Hattori T."/>
            <person name="Sahashi N."/>
            <person name="Liou R.F."/>
            <person name="Kikuchi T."/>
            <person name="Tsai I.J."/>
        </authorList>
    </citation>
    <scope>NUCLEOTIDE SEQUENCE [LARGE SCALE GENOMIC DNA]</scope>
    <source>
        <strain evidence="3 4">FFPRI411160</strain>
    </source>
</reference>
<gene>
    <name evidence="3" type="ORF">PNOK_0456700</name>
</gene>
<name>A0A286UJ30_9AGAM</name>
<evidence type="ECO:0000313" key="4">
    <source>
        <dbReference type="Proteomes" id="UP000217199"/>
    </source>
</evidence>
<dbReference type="OrthoDB" id="5283326at2759"/>
<sequence>MRCLSRASGLILMASMVNAACNIIFDGRVPSSLRASDFDTNSSVYNDQFVHGANQTFADVILFPNVDSSKFDADVGAKAFEVVINDKSIFSPGGTPQTGFRHSELMPAINSGSDSDVTVQGTTTIHWSMRSDSSRPFNFSHEHQLVFHESADFSIDQFMLKTGAPFNQSYIESEHKTLRLQGSQTSSPETFFVTPFDDDVWHNFAVTVGWDSNKFTVYYSQGDSSLEIVNSTVNDNSGFGQQHWGILKLPTGDADIDVVHEGFQEAALNEGLVYGGIFIEDSTNDCLTRWKTLSKPYVNCNNRRKKSFINNPESRTSKKKKMGFRRSELLPAINDGSASDVTVQGTTTIHWFMRSDSSRPFNFSHEHQLVFRSQTSNPKTFFVTPFDDDIWYNFAGWNSGKFAVLFVVFGG</sequence>
<feature type="domain" description="Glycoside hydrolase 131 catalytic N-terminal" evidence="2">
    <location>
        <begin position="23"/>
        <end position="283"/>
    </location>
</feature>
<dbReference type="Pfam" id="PF18271">
    <property type="entry name" value="GH131_N"/>
    <property type="match status" value="2"/>
</dbReference>
<organism evidence="3 4">
    <name type="scientific">Pyrrhoderma noxium</name>
    <dbReference type="NCBI Taxonomy" id="2282107"/>
    <lineage>
        <taxon>Eukaryota</taxon>
        <taxon>Fungi</taxon>
        <taxon>Dikarya</taxon>
        <taxon>Basidiomycota</taxon>
        <taxon>Agaricomycotina</taxon>
        <taxon>Agaricomycetes</taxon>
        <taxon>Hymenochaetales</taxon>
        <taxon>Hymenochaetaceae</taxon>
        <taxon>Pyrrhoderma</taxon>
    </lineage>
</organism>
<keyword evidence="4" id="KW-1185">Reference proteome</keyword>
<proteinExistence type="predicted"/>
<dbReference type="PANTHER" id="PTHR34612">
    <property type="entry name" value="GH131_N DOMAIN-CONTAINING PROTEIN"/>
    <property type="match status" value="1"/>
</dbReference>
<feature type="chain" id="PRO_5013723008" description="Glycoside hydrolase 131 catalytic N-terminal domain-containing protein" evidence="1">
    <location>
        <begin position="20"/>
        <end position="411"/>
    </location>
</feature>
<dbReference type="InterPro" id="IPR041524">
    <property type="entry name" value="GH131_N"/>
</dbReference>
<dbReference type="Proteomes" id="UP000217199">
    <property type="component" value="Unassembled WGS sequence"/>
</dbReference>
<dbReference type="STRING" id="2282107.A0A286UJ30"/>
<dbReference type="InParanoid" id="A0A286UJ30"/>
<comment type="caution">
    <text evidence="3">The sequence shown here is derived from an EMBL/GenBank/DDBJ whole genome shotgun (WGS) entry which is preliminary data.</text>
</comment>
<dbReference type="AlphaFoldDB" id="A0A286UJ30"/>
<keyword evidence="1" id="KW-0732">Signal</keyword>
<accession>A0A286UJ30</accession>
<dbReference type="Gene3D" id="2.60.120.1160">
    <property type="match status" value="2"/>
</dbReference>